<evidence type="ECO:0008006" key="4">
    <source>
        <dbReference type="Google" id="ProtNLM"/>
    </source>
</evidence>
<reference evidence="3" key="1">
    <citation type="journal article" date="2019" name="Int. J. Syst. Evol. Microbiol.">
        <title>The Global Catalogue of Microorganisms (GCM) 10K type strain sequencing project: providing services to taxonomists for standard genome sequencing and annotation.</title>
        <authorList>
            <consortium name="The Broad Institute Genomics Platform"/>
            <consortium name="The Broad Institute Genome Sequencing Center for Infectious Disease"/>
            <person name="Wu L."/>
            <person name="Ma J."/>
        </authorList>
    </citation>
    <scope>NUCLEOTIDE SEQUENCE [LARGE SCALE GENOMIC DNA]</scope>
    <source>
        <strain evidence="3">NBRC 105830</strain>
    </source>
</reference>
<feature type="transmembrane region" description="Helical" evidence="1">
    <location>
        <begin position="25"/>
        <end position="45"/>
    </location>
</feature>
<sequence>MTIGLAAIAFGATWAAYSQWTLPGHAWPMSLAAALAVLGIGCLALGGVGRRVGMAGVATVFVGLLALGAISNGPGHMSGRWGDQTWAPTSVTNGQSFDHGVGDATLDLTKLPASSLTGQRISTSLNLGQLTVKIPKGGDIQVTGDVSRGELSINDDASGNNTQTVGSGSTALLVDAHVGTGQLNIEEVQR</sequence>
<dbReference type="RefSeq" id="WP_284284624.1">
    <property type="nucleotide sequence ID" value="NZ_BSUJ01000001.1"/>
</dbReference>
<name>A0ABQ6HPU6_9MICO</name>
<protein>
    <recommendedName>
        <fullName evidence="4">Cell wall-active antibiotics response LiaF-like C-terminal domain-containing protein</fullName>
    </recommendedName>
</protein>
<evidence type="ECO:0000256" key="1">
    <source>
        <dbReference type="SAM" id="Phobius"/>
    </source>
</evidence>
<feature type="transmembrane region" description="Helical" evidence="1">
    <location>
        <begin position="52"/>
        <end position="70"/>
    </location>
</feature>
<gene>
    <name evidence="2" type="ORF">GCM10025862_24940</name>
</gene>
<organism evidence="2 3">
    <name type="scientific">Arsenicicoccus piscis</name>
    <dbReference type="NCBI Taxonomy" id="673954"/>
    <lineage>
        <taxon>Bacteria</taxon>
        <taxon>Bacillati</taxon>
        <taxon>Actinomycetota</taxon>
        <taxon>Actinomycetes</taxon>
        <taxon>Micrococcales</taxon>
        <taxon>Intrasporangiaceae</taxon>
        <taxon>Arsenicicoccus</taxon>
    </lineage>
</organism>
<keyword evidence="3" id="KW-1185">Reference proteome</keyword>
<dbReference type="Proteomes" id="UP001157109">
    <property type="component" value="Unassembled WGS sequence"/>
</dbReference>
<dbReference type="EMBL" id="BSUJ01000001">
    <property type="protein sequence ID" value="GMA20473.1"/>
    <property type="molecule type" value="Genomic_DNA"/>
</dbReference>
<comment type="caution">
    <text evidence="2">The sequence shown here is derived from an EMBL/GenBank/DDBJ whole genome shotgun (WGS) entry which is preliminary data.</text>
</comment>
<keyword evidence="1" id="KW-1133">Transmembrane helix</keyword>
<keyword evidence="1" id="KW-0812">Transmembrane</keyword>
<keyword evidence="1" id="KW-0472">Membrane</keyword>
<evidence type="ECO:0000313" key="3">
    <source>
        <dbReference type="Proteomes" id="UP001157109"/>
    </source>
</evidence>
<proteinExistence type="predicted"/>
<accession>A0ABQ6HPU6</accession>
<evidence type="ECO:0000313" key="2">
    <source>
        <dbReference type="EMBL" id="GMA20473.1"/>
    </source>
</evidence>